<dbReference type="RefSeq" id="WP_170064926.1">
    <property type="nucleotide sequence ID" value="NZ_PXYY01000152.1"/>
</dbReference>
<protein>
    <submittedName>
        <fullName evidence="1">Uncharacterized protein</fullName>
    </submittedName>
</protein>
<dbReference type="SUPFAM" id="SSF55811">
    <property type="entry name" value="Nudix"/>
    <property type="match status" value="1"/>
</dbReference>
<dbReference type="Proteomes" id="UP000241868">
    <property type="component" value="Unassembled WGS sequence"/>
</dbReference>
<keyword evidence="2" id="KW-1185">Reference proteome</keyword>
<sequence>MANLPRLTAALHAFRLRGAPIPTLCTGNPSIQINPDEVAEVFYVPFDFAMNLKYYKMRELQYQGKAIAMPTLYFPHYKI</sequence>
<organism evidence="1 2">
    <name type="scientific">Neisseria iguanae</name>
    <dbReference type="NCBI Taxonomy" id="90242"/>
    <lineage>
        <taxon>Bacteria</taxon>
        <taxon>Pseudomonadati</taxon>
        <taxon>Pseudomonadota</taxon>
        <taxon>Betaproteobacteria</taxon>
        <taxon>Neisseriales</taxon>
        <taxon>Neisseriaceae</taxon>
        <taxon>Neisseria</taxon>
    </lineage>
</organism>
<name>A0A2P7TWX6_9NEIS</name>
<dbReference type="EMBL" id="PXYY01000152">
    <property type="protein sequence ID" value="PSJ79229.1"/>
    <property type="molecule type" value="Genomic_DNA"/>
</dbReference>
<accession>A0A2P7TWX6</accession>
<proteinExistence type="predicted"/>
<comment type="caution">
    <text evidence="1">The sequence shown here is derived from an EMBL/GenBank/DDBJ whole genome shotgun (WGS) entry which is preliminary data.</text>
</comment>
<gene>
    <name evidence="1" type="ORF">C7N83_13495</name>
</gene>
<dbReference type="AlphaFoldDB" id="A0A2P7TWX6"/>
<evidence type="ECO:0000313" key="1">
    <source>
        <dbReference type="EMBL" id="PSJ79229.1"/>
    </source>
</evidence>
<dbReference type="InterPro" id="IPR015797">
    <property type="entry name" value="NUDIX_hydrolase-like_dom_sf"/>
</dbReference>
<reference evidence="1 2" key="1">
    <citation type="submission" date="2018-03" db="EMBL/GenBank/DDBJ databases">
        <title>Neisseria weixii sp. nov., isolated from the intestinal contents of Tibetan Plateau pika (Ochotona curzoniae) in Yushu, Qinghai Province, China.</title>
        <authorList>
            <person name="Gui Z."/>
        </authorList>
    </citation>
    <scope>NUCLEOTIDE SEQUENCE [LARGE SCALE GENOMIC DNA]</scope>
    <source>
        <strain evidence="1 2">ATCC 51483</strain>
    </source>
</reference>
<evidence type="ECO:0000313" key="2">
    <source>
        <dbReference type="Proteomes" id="UP000241868"/>
    </source>
</evidence>